<evidence type="ECO:0000313" key="1">
    <source>
        <dbReference type="EMBL" id="MDH6063787.1"/>
    </source>
</evidence>
<name>A0AA43GY66_9CYAN</name>
<evidence type="ECO:0000313" key="2">
    <source>
        <dbReference type="Proteomes" id="UP001159370"/>
    </source>
</evidence>
<dbReference type="EMBL" id="JANQDL010000060">
    <property type="protein sequence ID" value="MDH6063787.1"/>
    <property type="molecule type" value="Genomic_DNA"/>
</dbReference>
<organism evidence="1 2">
    <name type="scientific">Umezakia ovalisporum FSS-62</name>
    <dbReference type="NCBI Taxonomy" id="2971776"/>
    <lineage>
        <taxon>Bacteria</taxon>
        <taxon>Bacillati</taxon>
        <taxon>Cyanobacteriota</taxon>
        <taxon>Cyanophyceae</taxon>
        <taxon>Nostocales</taxon>
        <taxon>Nodulariaceae</taxon>
        <taxon>Umezakia</taxon>
    </lineage>
</organism>
<dbReference type="RefSeq" id="WP_280657443.1">
    <property type="nucleotide sequence ID" value="NZ_JANQDL010000060.1"/>
</dbReference>
<dbReference type="GeneID" id="83685948"/>
<accession>A0AA43GY66</accession>
<dbReference type="Proteomes" id="UP001159370">
    <property type="component" value="Unassembled WGS sequence"/>
</dbReference>
<protein>
    <submittedName>
        <fullName evidence="1">Uncharacterized protein</fullName>
    </submittedName>
</protein>
<comment type="caution">
    <text evidence="1">The sequence shown here is derived from an EMBL/GenBank/DDBJ whole genome shotgun (WGS) entry which is preliminary data.</text>
</comment>
<reference evidence="1 2" key="1">
    <citation type="journal article" date="2023" name="J. Phycol.">
        <title>Chrysosporum ovalisporum is synonymous with the true-branching cyanobacterium Umezakia natans (Nostocales/Aphanizomenonaceae).</title>
        <authorList>
            <person name="McGregor G.B."/>
            <person name="Sendall B.C."/>
            <person name="Niiyama Y."/>
            <person name="Tuji A."/>
            <person name="Willis A."/>
        </authorList>
    </citation>
    <scope>NUCLEOTIDE SEQUENCE [LARGE SCALE GENOMIC DNA]</scope>
    <source>
        <strain evidence="1 2">FSS-62</strain>
    </source>
</reference>
<proteinExistence type="predicted"/>
<sequence length="51" mass="5637">MKLTSGFVADTNPTGSKVSYALGQTIIVNKENLFLLNIIIILRHIHQKGID</sequence>
<gene>
    <name evidence="1" type="ORF">NWP23_08420</name>
</gene>
<dbReference type="AlphaFoldDB" id="A0AA43GY66"/>